<gene>
    <name evidence="4" type="ORF">IV203_032001</name>
</gene>
<dbReference type="Pfam" id="PF00274">
    <property type="entry name" value="Glycolytic"/>
    <property type="match status" value="1"/>
</dbReference>
<evidence type="ECO:0000313" key="5">
    <source>
        <dbReference type="Proteomes" id="UP000693970"/>
    </source>
</evidence>
<dbReference type="PANTHER" id="PTHR11627">
    <property type="entry name" value="FRUCTOSE-BISPHOSPHATE ALDOLASE"/>
    <property type="match status" value="1"/>
</dbReference>
<dbReference type="GO" id="GO:0004332">
    <property type="term" value="F:fructose-bisphosphate aldolase activity"/>
    <property type="evidence" value="ECO:0007669"/>
    <property type="project" value="InterPro"/>
</dbReference>
<comment type="caution">
    <text evidence="4">The sequence shown here is derived from an EMBL/GenBank/DDBJ whole genome shotgun (WGS) entry which is preliminary data.</text>
</comment>
<dbReference type="OrthoDB" id="36455at2759"/>
<accession>A0A9K3LWD3</accession>
<sequence length="338" mass="37396">MRNFGPGVVTFSWLLSTLFICEGATETGNTDKACAASNDWDEMHRRILRDTSQSGAFLAALDQSGGSTPKALELYGITPNEYESEPEKMYELVHDMRTRIINAPSFTGDSILGAILFEDTMDRTIDDIPTATFLWQQKGIVPFLKIDKGLAEQENGVQLLKPMPDLDDLLEKAKRNGIYGTKMRSLIHSANKDGIATVVEQQFEIGKRILGHGLIPIIEPEVDIAAVDKPVCEDILRDELLRHLNALDKDQKVMLKLTLPTNVNQYKACVEHPNCLCVLALSGGYSQIEANDLLLRQNGMIASFSRALTEGLSAHQTDDEFNDKLKESIRSIVAASTT</sequence>
<dbReference type="EMBL" id="JAGRRH010000006">
    <property type="protein sequence ID" value="KAG7369258.1"/>
    <property type="molecule type" value="Genomic_DNA"/>
</dbReference>
<keyword evidence="3" id="KW-0732">Signal</keyword>
<reference evidence="4" key="2">
    <citation type="submission" date="2021-04" db="EMBL/GenBank/DDBJ databases">
        <authorList>
            <person name="Podell S."/>
        </authorList>
    </citation>
    <scope>NUCLEOTIDE SEQUENCE</scope>
    <source>
        <strain evidence="4">Hildebrandi</strain>
    </source>
</reference>
<keyword evidence="1" id="KW-0324">Glycolysis</keyword>
<dbReference type="AlphaFoldDB" id="A0A9K3LWD3"/>
<dbReference type="InterPro" id="IPR000741">
    <property type="entry name" value="FBA_I"/>
</dbReference>
<evidence type="ECO:0000256" key="3">
    <source>
        <dbReference type="SAM" id="SignalP"/>
    </source>
</evidence>
<evidence type="ECO:0000256" key="1">
    <source>
        <dbReference type="ARBA" id="ARBA00023152"/>
    </source>
</evidence>
<dbReference type="GO" id="GO:0006096">
    <property type="term" value="P:glycolytic process"/>
    <property type="evidence" value="ECO:0007669"/>
    <property type="project" value="UniProtKB-KW"/>
</dbReference>
<dbReference type="NCBIfam" id="NF003784">
    <property type="entry name" value="PRK05377.1"/>
    <property type="match status" value="1"/>
</dbReference>
<evidence type="ECO:0000313" key="4">
    <source>
        <dbReference type="EMBL" id="KAG7369258.1"/>
    </source>
</evidence>
<keyword evidence="5" id="KW-1185">Reference proteome</keyword>
<dbReference type="Proteomes" id="UP000693970">
    <property type="component" value="Unassembled WGS sequence"/>
</dbReference>
<evidence type="ECO:0000256" key="2">
    <source>
        <dbReference type="ARBA" id="ARBA00023239"/>
    </source>
</evidence>
<reference evidence="4" key="1">
    <citation type="journal article" date="2021" name="Sci. Rep.">
        <title>Diploid genomic architecture of Nitzschia inconspicua, an elite biomass production diatom.</title>
        <authorList>
            <person name="Oliver A."/>
            <person name="Podell S."/>
            <person name="Pinowska A."/>
            <person name="Traller J.C."/>
            <person name="Smith S.R."/>
            <person name="McClure R."/>
            <person name="Beliaev A."/>
            <person name="Bohutskyi P."/>
            <person name="Hill E.A."/>
            <person name="Rabines A."/>
            <person name="Zheng H."/>
            <person name="Allen L.Z."/>
            <person name="Kuo A."/>
            <person name="Grigoriev I.V."/>
            <person name="Allen A.E."/>
            <person name="Hazlebeck D."/>
            <person name="Allen E.E."/>
        </authorList>
    </citation>
    <scope>NUCLEOTIDE SEQUENCE</scope>
    <source>
        <strain evidence="4">Hildebrandi</strain>
    </source>
</reference>
<feature type="chain" id="PRO_5039955326" evidence="3">
    <location>
        <begin position="24"/>
        <end position="338"/>
    </location>
</feature>
<name>A0A9K3LWD3_9STRA</name>
<organism evidence="4 5">
    <name type="scientific">Nitzschia inconspicua</name>
    <dbReference type="NCBI Taxonomy" id="303405"/>
    <lineage>
        <taxon>Eukaryota</taxon>
        <taxon>Sar</taxon>
        <taxon>Stramenopiles</taxon>
        <taxon>Ochrophyta</taxon>
        <taxon>Bacillariophyta</taxon>
        <taxon>Bacillariophyceae</taxon>
        <taxon>Bacillariophycidae</taxon>
        <taxon>Bacillariales</taxon>
        <taxon>Bacillariaceae</taxon>
        <taxon>Nitzschia</taxon>
    </lineage>
</organism>
<feature type="signal peptide" evidence="3">
    <location>
        <begin position="1"/>
        <end position="23"/>
    </location>
</feature>
<protein>
    <submittedName>
        <fullName evidence="4">Fructose-1,6-bisphosphate aldolase</fullName>
    </submittedName>
</protein>
<keyword evidence="2" id="KW-0456">Lyase</keyword>
<proteinExistence type="predicted"/>